<accession>A0A2K8T363</accession>
<keyword evidence="2" id="KW-1185">Reference proteome</keyword>
<sequence length="61" mass="6865">MAQFESRRITISHFAAAKVCKLLNVPINCKPQTLASAVEQLIFELGCKCTSTEEKVRNLRQ</sequence>
<protein>
    <submittedName>
        <fullName evidence="1">Uncharacterized protein</fullName>
    </submittedName>
</protein>
<organism evidence="1 2">
    <name type="scientific">Nostoc flagelliforme CCNUN1</name>
    <dbReference type="NCBI Taxonomy" id="2038116"/>
    <lineage>
        <taxon>Bacteria</taxon>
        <taxon>Bacillati</taxon>
        <taxon>Cyanobacteriota</taxon>
        <taxon>Cyanophyceae</taxon>
        <taxon>Nostocales</taxon>
        <taxon>Nostocaceae</taxon>
        <taxon>Nostoc</taxon>
    </lineage>
</organism>
<evidence type="ECO:0000313" key="2">
    <source>
        <dbReference type="Proteomes" id="UP000232003"/>
    </source>
</evidence>
<proteinExistence type="predicted"/>
<evidence type="ECO:0000313" key="1">
    <source>
        <dbReference type="EMBL" id="AUB42142.1"/>
    </source>
</evidence>
<dbReference type="EMBL" id="CP024785">
    <property type="protein sequence ID" value="AUB42142.1"/>
    <property type="molecule type" value="Genomic_DNA"/>
</dbReference>
<dbReference type="AlphaFoldDB" id="A0A2K8T363"/>
<name>A0A2K8T363_9NOSO</name>
<dbReference type="KEGG" id="nfl:COO91_08249"/>
<dbReference type="Proteomes" id="UP000232003">
    <property type="component" value="Chromosome"/>
</dbReference>
<reference evidence="1 2" key="1">
    <citation type="submission" date="2017-11" db="EMBL/GenBank/DDBJ databases">
        <title>Complete genome of a free-living desiccation-tolerant cyanobacterium and its photosynthetic adaptation to extreme terrestrial habitat.</title>
        <authorList>
            <person name="Shang J."/>
        </authorList>
    </citation>
    <scope>NUCLEOTIDE SEQUENCE [LARGE SCALE GENOMIC DNA]</scope>
    <source>
        <strain evidence="1 2">CCNUN1</strain>
    </source>
</reference>
<gene>
    <name evidence="1" type="ORF">COO91_08249</name>
</gene>